<name>A0AAV4GJ28_9GAST</name>
<organism evidence="1 2">
    <name type="scientific">Elysia marginata</name>
    <dbReference type="NCBI Taxonomy" id="1093978"/>
    <lineage>
        <taxon>Eukaryota</taxon>
        <taxon>Metazoa</taxon>
        <taxon>Spiralia</taxon>
        <taxon>Lophotrochozoa</taxon>
        <taxon>Mollusca</taxon>
        <taxon>Gastropoda</taxon>
        <taxon>Heterobranchia</taxon>
        <taxon>Euthyneura</taxon>
        <taxon>Panpulmonata</taxon>
        <taxon>Sacoglossa</taxon>
        <taxon>Placobranchoidea</taxon>
        <taxon>Plakobranchidae</taxon>
        <taxon>Elysia</taxon>
    </lineage>
</organism>
<evidence type="ECO:0000313" key="1">
    <source>
        <dbReference type="EMBL" id="GFR85299.1"/>
    </source>
</evidence>
<dbReference type="Proteomes" id="UP000762676">
    <property type="component" value="Unassembled WGS sequence"/>
</dbReference>
<keyword evidence="2" id="KW-1185">Reference proteome</keyword>
<dbReference type="AlphaFoldDB" id="A0AAV4GJ28"/>
<dbReference type="EMBL" id="BMAT01001425">
    <property type="protein sequence ID" value="GFR85299.1"/>
    <property type="molecule type" value="Genomic_DNA"/>
</dbReference>
<reference evidence="1 2" key="1">
    <citation type="journal article" date="2021" name="Elife">
        <title>Chloroplast acquisition without the gene transfer in kleptoplastic sea slugs, Plakobranchus ocellatus.</title>
        <authorList>
            <person name="Maeda T."/>
            <person name="Takahashi S."/>
            <person name="Yoshida T."/>
            <person name="Shimamura S."/>
            <person name="Takaki Y."/>
            <person name="Nagai Y."/>
            <person name="Toyoda A."/>
            <person name="Suzuki Y."/>
            <person name="Arimoto A."/>
            <person name="Ishii H."/>
            <person name="Satoh N."/>
            <person name="Nishiyama T."/>
            <person name="Hasebe M."/>
            <person name="Maruyama T."/>
            <person name="Minagawa J."/>
            <person name="Obokata J."/>
            <person name="Shigenobu S."/>
        </authorList>
    </citation>
    <scope>NUCLEOTIDE SEQUENCE [LARGE SCALE GENOMIC DNA]</scope>
</reference>
<sequence length="84" mass="9560">MVEEEGADPDIRGKTASKNGLATISTRTSIKLLQARDRVTWRSKAKMALNSRDDTRRTKKVRLARRQNHSVFLIDKVNVDNILP</sequence>
<gene>
    <name evidence="1" type="ORF">ElyMa_000693200</name>
</gene>
<proteinExistence type="predicted"/>
<protein>
    <submittedName>
        <fullName evidence="1">Uncharacterized protein</fullName>
    </submittedName>
</protein>
<evidence type="ECO:0000313" key="2">
    <source>
        <dbReference type="Proteomes" id="UP000762676"/>
    </source>
</evidence>
<comment type="caution">
    <text evidence="1">The sequence shown here is derived from an EMBL/GenBank/DDBJ whole genome shotgun (WGS) entry which is preliminary data.</text>
</comment>
<accession>A0AAV4GJ28</accession>